<gene>
    <name evidence="1" type="primary">ompA</name>
    <name evidence="1" type="ORF">MPNT_80034</name>
</gene>
<dbReference type="AlphaFoldDB" id="A0A8J2BLE4"/>
<protein>
    <submittedName>
        <fullName evidence="1">Outer membrane protein or related peptidoglycan-associated (Lipo)protein</fullName>
    </submittedName>
</protein>
<reference evidence="1" key="1">
    <citation type="submission" date="2021-02" db="EMBL/GenBank/DDBJ databases">
        <authorList>
            <person name="Cremers G."/>
            <person name="Picone N."/>
        </authorList>
    </citation>
    <scope>NUCLEOTIDE SEQUENCE</scope>
    <source>
        <strain evidence="1">PQ17</strain>
    </source>
</reference>
<proteinExistence type="predicted"/>
<dbReference type="Proteomes" id="UP000663859">
    <property type="component" value="Unassembled WGS sequence"/>
</dbReference>
<evidence type="ECO:0000313" key="2">
    <source>
        <dbReference type="Proteomes" id="UP000663859"/>
    </source>
</evidence>
<sequence>MRSKSFPQIHRIRIGFLSAFVSIFSFGCATQPYSQYDSTTRQFVDNLERYGSIAGAGAAGFFAGKEIGKSDTAGAVGAIVGTAAMYGVHKFSDRKRMDAYLQGKAEGKADAIAEILNDKWTREAKYGLPPEGHTPSMPKYRSTYVPSRKDPATGVEYPGTYQTIPVYSH</sequence>
<keyword evidence="2" id="KW-1185">Reference proteome</keyword>
<dbReference type="EMBL" id="CAJNOB010000070">
    <property type="protein sequence ID" value="CAF0704948.1"/>
    <property type="molecule type" value="Genomic_DNA"/>
</dbReference>
<evidence type="ECO:0000313" key="1">
    <source>
        <dbReference type="EMBL" id="CAF0704948.1"/>
    </source>
</evidence>
<organism evidence="1 2">
    <name type="scientific">Candidatus Methylacidithermus pantelleriae</name>
    <dbReference type="NCBI Taxonomy" id="2744239"/>
    <lineage>
        <taxon>Bacteria</taxon>
        <taxon>Pseudomonadati</taxon>
        <taxon>Verrucomicrobiota</taxon>
        <taxon>Methylacidiphilae</taxon>
        <taxon>Methylacidiphilales</taxon>
        <taxon>Methylacidiphilaceae</taxon>
        <taxon>Candidatus Methylacidithermus</taxon>
    </lineage>
</organism>
<dbReference type="RefSeq" id="WP_174582579.1">
    <property type="nucleotide sequence ID" value="NZ_CAJNOB010000070.1"/>
</dbReference>
<comment type="caution">
    <text evidence="1">The sequence shown here is derived from an EMBL/GenBank/DDBJ whole genome shotgun (WGS) entry which is preliminary data.</text>
</comment>
<name>A0A8J2BLE4_9BACT</name>
<accession>A0A8J2BLE4</accession>
<dbReference type="PROSITE" id="PS51257">
    <property type="entry name" value="PROKAR_LIPOPROTEIN"/>
    <property type="match status" value="1"/>
</dbReference>